<proteinExistence type="predicted"/>
<protein>
    <recommendedName>
        <fullName evidence="3">Transposase</fullName>
    </recommendedName>
</protein>
<reference evidence="1 2" key="1">
    <citation type="submission" date="2017-06" db="EMBL/GenBank/DDBJ databases">
        <authorList>
            <person name="Kim H.J."/>
            <person name="Triplett B.A."/>
        </authorList>
    </citation>
    <scope>NUCLEOTIDE SEQUENCE [LARGE SCALE GENOMIC DNA]</scope>
    <source>
        <strain evidence="1 2">DSM 29150</strain>
    </source>
</reference>
<name>A0A238WXH5_9FLAO</name>
<evidence type="ECO:0008006" key="3">
    <source>
        <dbReference type="Google" id="ProtNLM"/>
    </source>
</evidence>
<evidence type="ECO:0000313" key="2">
    <source>
        <dbReference type="Proteomes" id="UP000198384"/>
    </source>
</evidence>
<dbReference type="PANTHER" id="PTHR47515">
    <property type="entry name" value="LOW CALCIUM RESPONSE LOCUS PROTEIN T"/>
    <property type="match status" value="1"/>
</dbReference>
<keyword evidence="2" id="KW-1185">Reference proteome</keyword>
<sequence length="150" mass="18005">MIHKKKYSIHRACRVINLSTNGYYHKSKPKDDSVIITALNNQVEAHPEEGFWLSFYRFKNQGKKWNHKRVWRVYTQMGLSLRRKKKKRLPSRVKEELAVPSDFNDTWSIDFTTDTLENKRKFRTFNVIDDYNREALHVEVDYSLPSKRVV</sequence>
<dbReference type="AlphaFoldDB" id="A0A238WXH5"/>
<evidence type="ECO:0000313" key="1">
    <source>
        <dbReference type="EMBL" id="SNR51113.1"/>
    </source>
</evidence>
<accession>A0A238WXH5</accession>
<dbReference type="Proteomes" id="UP000198384">
    <property type="component" value="Unassembled WGS sequence"/>
</dbReference>
<gene>
    <name evidence="1" type="ORF">SAMN06265371_104155</name>
</gene>
<dbReference type="PANTHER" id="PTHR47515:SF2">
    <property type="entry name" value="INTEGRASE CORE DOMAIN PROTEIN"/>
    <property type="match status" value="1"/>
</dbReference>
<organism evidence="1 2">
    <name type="scientific">Lutibacter agarilyticus</name>
    <dbReference type="NCBI Taxonomy" id="1109740"/>
    <lineage>
        <taxon>Bacteria</taxon>
        <taxon>Pseudomonadati</taxon>
        <taxon>Bacteroidota</taxon>
        <taxon>Flavobacteriia</taxon>
        <taxon>Flavobacteriales</taxon>
        <taxon>Flavobacteriaceae</taxon>
        <taxon>Lutibacter</taxon>
    </lineage>
</organism>
<dbReference type="EMBL" id="FZNT01000004">
    <property type="protein sequence ID" value="SNR51113.1"/>
    <property type="molecule type" value="Genomic_DNA"/>
</dbReference>